<dbReference type="Proteomes" id="UP000054477">
    <property type="component" value="Unassembled WGS sequence"/>
</dbReference>
<evidence type="ECO:0000256" key="2">
    <source>
        <dbReference type="ARBA" id="ARBA00022679"/>
    </source>
</evidence>
<reference evidence="7" key="2">
    <citation type="submission" date="2015-01" db="EMBL/GenBank/DDBJ databases">
        <title>Evolutionary Origins and Diversification of the Mycorrhizal Mutualists.</title>
        <authorList>
            <consortium name="DOE Joint Genome Institute"/>
            <consortium name="Mycorrhizal Genomics Consortium"/>
            <person name="Kohler A."/>
            <person name="Kuo A."/>
            <person name="Nagy L.G."/>
            <person name="Floudas D."/>
            <person name="Copeland A."/>
            <person name="Barry K.W."/>
            <person name="Cichocki N."/>
            <person name="Veneault-Fourrey C."/>
            <person name="LaButti K."/>
            <person name="Lindquist E.A."/>
            <person name="Lipzen A."/>
            <person name="Lundell T."/>
            <person name="Morin E."/>
            <person name="Murat C."/>
            <person name="Riley R."/>
            <person name="Ohm R."/>
            <person name="Sun H."/>
            <person name="Tunlid A."/>
            <person name="Henrissat B."/>
            <person name="Grigoriev I.V."/>
            <person name="Hibbett D.S."/>
            <person name="Martin F."/>
        </authorList>
    </citation>
    <scope>NUCLEOTIDE SEQUENCE [LARGE SCALE GENOMIC DNA]</scope>
    <source>
        <strain evidence="7">LaAM-08-1</strain>
    </source>
</reference>
<sequence length="297" mass="33834">MPRVKRTRRKTPIVLPETTRTSSSAPQSTRTVIRRFHVLLKKRSQILNTPTADSNSVEALASVQHQISDLGGLKCYQRMSAVGQSGDRGGGSEKVLIRWLKELKVKSLTLKESKVRLLDVGALKPDNYKSCSSWIQCTPIDLRSRHPSIREQDFLLMSEEHRGAWDVISLSLVLNFVPEPNDRGRMLQLAHRMLAPGGYLFLALPLPCLLNSRYLTFEHFRGLMNQLRFTEIYEKWRQGGKMAYWLYRKEDLAPSGLHLFHKKTVLRQGQRNNFSILLKDPNGAPSMEVVPTSEASL</sequence>
<keyword evidence="3 4" id="KW-0949">S-adenosyl-L-methionine</keyword>
<protein>
    <recommendedName>
        <fullName evidence="4">25S rRNA adenine-N(1) methyltransferase</fullName>
        <ecNumber evidence="4">2.1.1.-</ecNumber>
    </recommendedName>
</protein>
<dbReference type="AlphaFoldDB" id="A0A0C9XYB3"/>
<keyword evidence="7" id="KW-1185">Reference proteome</keyword>
<keyword evidence="4" id="KW-0539">Nucleus</keyword>
<evidence type="ECO:0000256" key="1">
    <source>
        <dbReference type="ARBA" id="ARBA00022603"/>
    </source>
</evidence>
<feature type="region of interest" description="Disordered" evidence="5">
    <location>
        <begin position="1"/>
        <end position="28"/>
    </location>
</feature>
<evidence type="ECO:0000256" key="4">
    <source>
        <dbReference type="HAMAP-Rule" id="MF_03044"/>
    </source>
</evidence>
<dbReference type="OrthoDB" id="5954793at2759"/>
<dbReference type="Pfam" id="PF11968">
    <property type="entry name" value="Bmt2"/>
    <property type="match status" value="1"/>
</dbReference>
<dbReference type="InterPro" id="IPR021867">
    <property type="entry name" value="Bmt2/SAMTOR"/>
</dbReference>
<dbReference type="STRING" id="1095629.A0A0C9XYB3"/>
<evidence type="ECO:0000313" key="7">
    <source>
        <dbReference type="Proteomes" id="UP000054477"/>
    </source>
</evidence>
<comment type="subcellular location">
    <subcellularLocation>
        <location evidence="4">Nucleus</location>
        <location evidence="4">Nucleolus</location>
    </subcellularLocation>
</comment>
<proteinExistence type="inferred from homology"/>
<evidence type="ECO:0000313" key="6">
    <source>
        <dbReference type="EMBL" id="KIK06644.1"/>
    </source>
</evidence>
<dbReference type="SUPFAM" id="SSF53335">
    <property type="entry name" value="S-adenosyl-L-methionine-dependent methyltransferases"/>
    <property type="match status" value="1"/>
</dbReference>
<accession>A0A0C9XYB3</accession>
<dbReference type="CDD" id="cd02440">
    <property type="entry name" value="AdoMet_MTases"/>
    <property type="match status" value="1"/>
</dbReference>
<gene>
    <name evidence="6" type="ORF">K443DRAFT_674304</name>
</gene>
<dbReference type="HOGENOM" id="CLU_041583_1_0_1"/>
<keyword evidence="1 4" id="KW-0489">Methyltransferase</keyword>
<dbReference type="EC" id="2.1.1.-" evidence="4"/>
<dbReference type="PANTHER" id="PTHR21008:SF1">
    <property type="entry name" value="25S RRNA (ADENINE(2142)-N(1))-METHYLTRANSFERASE"/>
    <property type="match status" value="1"/>
</dbReference>
<keyword evidence="2 4" id="KW-0808">Transferase</keyword>
<feature type="compositionally biased region" description="Polar residues" evidence="5">
    <location>
        <begin position="18"/>
        <end position="28"/>
    </location>
</feature>
<evidence type="ECO:0000256" key="3">
    <source>
        <dbReference type="ARBA" id="ARBA00022691"/>
    </source>
</evidence>
<dbReference type="PANTHER" id="PTHR21008">
    <property type="entry name" value="S-ADENOSYLMETHIONINE SENSOR UPSTREAM OF MTORC1-RELATED"/>
    <property type="match status" value="1"/>
</dbReference>
<feature type="binding site" evidence="4">
    <location>
        <position position="141"/>
    </location>
    <ligand>
        <name>S-adenosyl-L-methionine</name>
        <dbReference type="ChEBI" id="CHEBI:59789"/>
    </ligand>
</feature>
<dbReference type="Gene3D" id="3.40.50.150">
    <property type="entry name" value="Vaccinia Virus protein VP39"/>
    <property type="match status" value="1"/>
</dbReference>
<dbReference type="InterPro" id="IPR029063">
    <property type="entry name" value="SAM-dependent_MTases_sf"/>
</dbReference>
<dbReference type="GO" id="GO:0016433">
    <property type="term" value="F:rRNA (adenine) methyltransferase activity"/>
    <property type="evidence" value="ECO:0007669"/>
    <property type="project" value="UniProtKB-UniRule"/>
</dbReference>
<feature type="binding site" evidence="4">
    <location>
        <position position="121"/>
    </location>
    <ligand>
        <name>S-adenosyl-L-methionine</name>
        <dbReference type="ChEBI" id="CHEBI:59789"/>
    </ligand>
</feature>
<comment type="similarity">
    <text evidence="4">Belongs to the BMT2 family.</text>
</comment>
<evidence type="ECO:0000256" key="5">
    <source>
        <dbReference type="SAM" id="MobiDB-lite"/>
    </source>
</evidence>
<name>A0A0C9XYB3_9AGAR</name>
<dbReference type="EMBL" id="KN838552">
    <property type="protein sequence ID" value="KIK06644.1"/>
    <property type="molecule type" value="Genomic_DNA"/>
</dbReference>
<organism evidence="6 7">
    <name type="scientific">Laccaria amethystina LaAM-08-1</name>
    <dbReference type="NCBI Taxonomy" id="1095629"/>
    <lineage>
        <taxon>Eukaryota</taxon>
        <taxon>Fungi</taxon>
        <taxon>Dikarya</taxon>
        <taxon>Basidiomycota</taxon>
        <taxon>Agaricomycotina</taxon>
        <taxon>Agaricomycetes</taxon>
        <taxon>Agaricomycetidae</taxon>
        <taxon>Agaricales</taxon>
        <taxon>Agaricineae</taxon>
        <taxon>Hydnangiaceae</taxon>
        <taxon>Laccaria</taxon>
    </lineage>
</organism>
<reference evidence="6 7" key="1">
    <citation type="submission" date="2014-04" db="EMBL/GenBank/DDBJ databases">
        <authorList>
            <consortium name="DOE Joint Genome Institute"/>
            <person name="Kuo A."/>
            <person name="Kohler A."/>
            <person name="Nagy L.G."/>
            <person name="Floudas D."/>
            <person name="Copeland A."/>
            <person name="Barry K.W."/>
            <person name="Cichocki N."/>
            <person name="Veneault-Fourrey C."/>
            <person name="LaButti K."/>
            <person name="Lindquist E.A."/>
            <person name="Lipzen A."/>
            <person name="Lundell T."/>
            <person name="Morin E."/>
            <person name="Murat C."/>
            <person name="Sun H."/>
            <person name="Tunlid A."/>
            <person name="Henrissat B."/>
            <person name="Grigoriev I.V."/>
            <person name="Hibbett D.S."/>
            <person name="Martin F."/>
            <person name="Nordberg H.P."/>
            <person name="Cantor M.N."/>
            <person name="Hua S.X."/>
        </authorList>
    </citation>
    <scope>NUCLEOTIDE SEQUENCE [LARGE SCALE GENOMIC DNA]</scope>
    <source>
        <strain evidence="6 7">LaAM-08-1</strain>
    </source>
</reference>
<dbReference type="GO" id="GO:0005730">
    <property type="term" value="C:nucleolus"/>
    <property type="evidence" value="ECO:0007669"/>
    <property type="project" value="UniProtKB-SubCell"/>
</dbReference>
<dbReference type="HAMAP" id="MF_03044">
    <property type="entry name" value="BMT2"/>
    <property type="match status" value="1"/>
</dbReference>
<comment type="function">
    <text evidence="4">S-adenosyl-L-methionine-dependent methyltransferase that specifically methylates the N(1) position of an adenine present in helix 65 in 25S rRNA.</text>
</comment>
<feature type="compositionally biased region" description="Basic residues" evidence="5">
    <location>
        <begin position="1"/>
        <end position="11"/>
    </location>
</feature>